<dbReference type="RefSeq" id="WP_090672556.1">
    <property type="nucleotide sequence ID" value="NZ_FOUF01000051.1"/>
</dbReference>
<evidence type="ECO:0008006" key="3">
    <source>
        <dbReference type="Google" id="ProtNLM"/>
    </source>
</evidence>
<dbReference type="STRING" id="52442.SAMN05421880_1513"/>
<dbReference type="Proteomes" id="UP000199561">
    <property type="component" value="Unassembled WGS sequence"/>
</dbReference>
<dbReference type="AlphaFoldDB" id="A0A1I4UQJ0"/>
<organism evidence="1 2">
    <name type="scientific">Nitrosomonas nitrosa</name>
    <dbReference type="NCBI Taxonomy" id="52442"/>
    <lineage>
        <taxon>Bacteria</taxon>
        <taxon>Pseudomonadati</taxon>
        <taxon>Pseudomonadota</taxon>
        <taxon>Betaproteobacteria</taxon>
        <taxon>Nitrosomonadales</taxon>
        <taxon>Nitrosomonadaceae</taxon>
        <taxon>Nitrosomonas</taxon>
    </lineage>
</organism>
<evidence type="ECO:0000313" key="2">
    <source>
        <dbReference type="Proteomes" id="UP000199561"/>
    </source>
</evidence>
<reference evidence="1 2" key="1">
    <citation type="submission" date="2016-10" db="EMBL/GenBank/DDBJ databases">
        <authorList>
            <person name="de Groot N.N."/>
        </authorList>
    </citation>
    <scope>NUCLEOTIDE SEQUENCE [LARGE SCALE GENOMIC DNA]</scope>
    <source>
        <strain evidence="1 2">Nm146</strain>
    </source>
</reference>
<accession>A0A1I4UQJ0</accession>
<name>A0A1I4UQJ0_9PROT</name>
<dbReference type="SUPFAM" id="SSF56935">
    <property type="entry name" value="Porins"/>
    <property type="match status" value="1"/>
</dbReference>
<evidence type="ECO:0000313" key="1">
    <source>
        <dbReference type="EMBL" id="SFM91175.1"/>
    </source>
</evidence>
<gene>
    <name evidence="1" type="ORF">SAMN05421880_1513</name>
</gene>
<proteinExistence type="predicted"/>
<keyword evidence="2" id="KW-1185">Reference proteome</keyword>
<protein>
    <recommendedName>
        <fullName evidence="3">Phosphate-selective porin O and P</fullName>
    </recommendedName>
</protein>
<sequence length="434" mass="49370">MTVSKFFILNKLLTHNVRLFLLWGGAVWIVMHASLVNASEGKNLNILQIHGFLSQGYVNTLGSNNDVFGDSSRGRGSFDFREIGVNASYRPLTNLQFSGQLLSRQAGEDSKGGIRVDYGFVDYTAFTTETRELGIRLGRTKNPLGLYNDTRDVPFTRPSILLPQSIYFDRMRNLGLASDGAQFYGESREEWGDITVQFGVVFPQVGDRATEWAILNRDRLGHLTTRLSYIGRMIYERDGGRIRLGISGAQVNVGYDSAASLNDPLNEAGSFQFTPIIFSAQYNTERWSFTSEYALRHIMRKDFGSALGKVDTTGESFYFQGIYRFSPSWEAVLRYDVYFADRSDRDGSDFFAHIQQAAPQLAKHYPAYSRYAKDLTVGLRWNVTPSIMLRAEYHHVNGTGWLSQLDNRHPVRPDFPAFTDRHWNLFAFQASYRF</sequence>
<dbReference type="EMBL" id="FOUF01000051">
    <property type="protein sequence ID" value="SFM91175.1"/>
    <property type="molecule type" value="Genomic_DNA"/>
</dbReference>